<dbReference type="CDD" id="cd00082">
    <property type="entry name" value="HisKA"/>
    <property type="match status" value="1"/>
</dbReference>
<keyword evidence="4" id="KW-0808">Transferase</keyword>
<feature type="domain" description="Histidine kinase" evidence="3">
    <location>
        <begin position="349"/>
        <end position="559"/>
    </location>
</feature>
<dbReference type="EMBL" id="QRGP01000001">
    <property type="protein sequence ID" value="RDV06825.1"/>
    <property type="molecule type" value="Genomic_DNA"/>
</dbReference>
<evidence type="ECO:0000259" key="3">
    <source>
        <dbReference type="PROSITE" id="PS50109"/>
    </source>
</evidence>
<gene>
    <name evidence="4" type="ORF">DXH95_05335</name>
</gene>
<keyword evidence="4" id="KW-0418">Kinase</keyword>
<accession>A0A371BGV0</accession>
<dbReference type="EC" id="2.7.13.3" evidence="2"/>
<dbReference type="SMART" id="SM00388">
    <property type="entry name" value="HisKA"/>
    <property type="match status" value="1"/>
</dbReference>
<evidence type="ECO:0000256" key="1">
    <source>
        <dbReference type="ARBA" id="ARBA00000085"/>
    </source>
</evidence>
<evidence type="ECO:0000313" key="5">
    <source>
        <dbReference type="Proteomes" id="UP000263833"/>
    </source>
</evidence>
<name>A0A371BGV0_9SPHN</name>
<evidence type="ECO:0000313" key="4">
    <source>
        <dbReference type="EMBL" id="RDV06825.1"/>
    </source>
</evidence>
<protein>
    <recommendedName>
        <fullName evidence="2">histidine kinase</fullName>
        <ecNumber evidence="2">2.7.13.3</ecNumber>
    </recommendedName>
</protein>
<comment type="catalytic activity">
    <reaction evidence="1">
        <text>ATP + protein L-histidine = ADP + protein N-phospho-L-histidine.</text>
        <dbReference type="EC" id="2.7.13.3"/>
    </reaction>
</comment>
<dbReference type="Pfam" id="PF00512">
    <property type="entry name" value="HisKA"/>
    <property type="match status" value="1"/>
</dbReference>
<dbReference type="AlphaFoldDB" id="A0A371BGV0"/>
<organism evidence="4 5">
    <name type="scientific">Sphingorhabdus pulchriflava</name>
    <dbReference type="NCBI Taxonomy" id="2292257"/>
    <lineage>
        <taxon>Bacteria</taxon>
        <taxon>Pseudomonadati</taxon>
        <taxon>Pseudomonadota</taxon>
        <taxon>Alphaproteobacteria</taxon>
        <taxon>Sphingomonadales</taxon>
        <taxon>Sphingomonadaceae</taxon>
        <taxon>Sphingorhabdus</taxon>
    </lineage>
</organism>
<evidence type="ECO:0000256" key="2">
    <source>
        <dbReference type="ARBA" id="ARBA00012438"/>
    </source>
</evidence>
<dbReference type="InterPro" id="IPR036097">
    <property type="entry name" value="HisK_dim/P_sf"/>
</dbReference>
<dbReference type="InterPro" id="IPR005467">
    <property type="entry name" value="His_kinase_dom"/>
</dbReference>
<dbReference type="InterPro" id="IPR003661">
    <property type="entry name" value="HisK_dim/P_dom"/>
</dbReference>
<dbReference type="GO" id="GO:0000155">
    <property type="term" value="F:phosphorelay sensor kinase activity"/>
    <property type="evidence" value="ECO:0007669"/>
    <property type="project" value="InterPro"/>
</dbReference>
<reference evidence="5" key="1">
    <citation type="submission" date="2018-08" db="EMBL/GenBank/DDBJ databases">
        <authorList>
            <person name="Kim S.-J."/>
            <person name="Jung G.-Y."/>
        </authorList>
    </citation>
    <scope>NUCLEOTIDE SEQUENCE [LARGE SCALE GENOMIC DNA]</scope>
    <source>
        <strain evidence="5">GY_G</strain>
    </source>
</reference>
<dbReference type="PROSITE" id="PS50109">
    <property type="entry name" value="HIS_KIN"/>
    <property type="match status" value="1"/>
</dbReference>
<dbReference type="Proteomes" id="UP000263833">
    <property type="component" value="Unassembled WGS sequence"/>
</dbReference>
<proteinExistence type="predicted"/>
<comment type="caution">
    <text evidence="4">The sequence shown here is derived from an EMBL/GenBank/DDBJ whole genome shotgun (WGS) entry which is preliminary data.</text>
</comment>
<sequence>MLLLRLCADVYRWYPIIRKWAGISLRVDDRLGTALRNIGQSSGTGDVGQWRQLIDLLAQNPVGQDPQLVAAGLVRARELASRLTVEDRIAGVSALAGRIRSAPLVQLLSGDVPAVAAIAIAGAQLDDRQWAELVPELPVRARGFLRNRKDLGQATKLALSNWAGADFRIAGEVEAVAEANEVLAPEKPVSQIGAIVERIEQWRRNRDSSEAPRLPFVDDEVEIALEPSVEIRFETDDNGTIVWVEGAPRGAIVGVDIAQPAYDDGPGPDAYAAAAFRQRMPMENARMTMRGSPMIDGDWRISASPFFDALTGRFRGFRGIMRRPNLTEKAEFSVDFQAERKRHGETMQQVVHELRTPLGAIAGFAEIIEQQLFGPVSGDYRSMASAILLDAQRLLAGFDDLSTAARLDSGNLELDDGITECAWLVRKLADRLATISDQMDVDINLIIADPARPFAVDRDLAERIFSRLVSAIIIGCAPGERLHGRIKTEVGRSVVNSFKLDLPLKLRGLSDAELFGSSAIDPENSDVELASPLLGLGFSLRLVRNLARKVGGDLRFQKESLLLTLPTVQNGDLDVRDIGGD</sequence>
<dbReference type="SUPFAM" id="SSF47384">
    <property type="entry name" value="Homodimeric domain of signal transducing histidine kinase"/>
    <property type="match status" value="1"/>
</dbReference>
<keyword evidence="5" id="KW-1185">Reference proteome</keyword>
<dbReference type="Gene3D" id="1.10.287.130">
    <property type="match status" value="1"/>
</dbReference>
<dbReference type="OrthoDB" id="9813151at2"/>